<dbReference type="EMBL" id="KQ246990">
    <property type="protein sequence ID" value="KNC72470.1"/>
    <property type="molecule type" value="Genomic_DNA"/>
</dbReference>
<sequence>GCTSLDETQHTIIQPTQNALWRQPACTAHLRSIVDKSHQSVMFGITRSDGGDRMFTCTTMDAATNMNLYFVYPLSAAHTSPIGTDSGVA</sequence>
<proteinExistence type="predicted"/>
<feature type="non-terminal residue" evidence="1">
    <location>
        <position position="89"/>
    </location>
</feature>
<gene>
    <name evidence="1" type="ORF">SARC_14972</name>
</gene>
<feature type="non-terminal residue" evidence="1">
    <location>
        <position position="1"/>
    </location>
</feature>
<evidence type="ECO:0000313" key="1">
    <source>
        <dbReference type="EMBL" id="KNC72470.1"/>
    </source>
</evidence>
<dbReference type="GeneID" id="25915476"/>
<keyword evidence="2" id="KW-1185">Reference proteome</keyword>
<protein>
    <submittedName>
        <fullName evidence="1">Uncharacterized protein</fullName>
    </submittedName>
</protein>
<evidence type="ECO:0000313" key="2">
    <source>
        <dbReference type="Proteomes" id="UP000054560"/>
    </source>
</evidence>
<organism evidence="1 2">
    <name type="scientific">Sphaeroforma arctica JP610</name>
    <dbReference type="NCBI Taxonomy" id="667725"/>
    <lineage>
        <taxon>Eukaryota</taxon>
        <taxon>Ichthyosporea</taxon>
        <taxon>Ichthyophonida</taxon>
        <taxon>Sphaeroforma</taxon>
    </lineage>
</organism>
<name>A0A0L0F6X5_9EUKA</name>
<reference evidence="1 2" key="1">
    <citation type="submission" date="2011-02" db="EMBL/GenBank/DDBJ databases">
        <title>The Genome Sequence of Sphaeroforma arctica JP610.</title>
        <authorList>
            <consortium name="The Broad Institute Genome Sequencing Platform"/>
            <person name="Russ C."/>
            <person name="Cuomo C."/>
            <person name="Young S.K."/>
            <person name="Zeng Q."/>
            <person name="Gargeya S."/>
            <person name="Alvarado L."/>
            <person name="Berlin A."/>
            <person name="Chapman S.B."/>
            <person name="Chen Z."/>
            <person name="Freedman E."/>
            <person name="Gellesch M."/>
            <person name="Goldberg J."/>
            <person name="Griggs A."/>
            <person name="Gujja S."/>
            <person name="Heilman E."/>
            <person name="Heiman D."/>
            <person name="Howarth C."/>
            <person name="Mehta T."/>
            <person name="Neiman D."/>
            <person name="Pearson M."/>
            <person name="Roberts A."/>
            <person name="Saif S."/>
            <person name="Shea T."/>
            <person name="Shenoy N."/>
            <person name="Sisk P."/>
            <person name="Stolte C."/>
            <person name="Sykes S."/>
            <person name="White J."/>
            <person name="Yandava C."/>
            <person name="Burger G."/>
            <person name="Gray M.W."/>
            <person name="Holland P.W.H."/>
            <person name="King N."/>
            <person name="Lang F.B.F."/>
            <person name="Roger A.J."/>
            <person name="Ruiz-Trillo I."/>
            <person name="Haas B."/>
            <person name="Nusbaum C."/>
            <person name="Birren B."/>
        </authorList>
    </citation>
    <scope>NUCLEOTIDE SEQUENCE [LARGE SCALE GENOMIC DNA]</scope>
    <source>
        <strain evidence="1 2">JP610</strain>
    </source>
</reference>
<accession>A0A0L0F6X5</accession>
<dbReference type="AlphaFoldDB" id="A0A0L0F6X5"/>
<dbReference type="RefSeq" id="XP_014146372.1">
    <property type="nucleotide sequence ID" value="XM_014290897.1"/>
</dbReference>
<dbReference type="Proteomes" id="UP000054560">
    <property type="component" value="Unassembled WGS sequence"/>
</dbReference>